<evidence type="ECO:0000313" key="2">
    <source>
        <dbReference type="Proteomes" id="UP000265581"/>
    </source>
</evidence>
<dbReference type="AlphaFoldDB" id="A0A371P3X7"/>
<dbReference type="Gene3D" id="3.40.140.10">
    <property type="entry name" value="Cytidine Deaminase, domain 2"/>
    <property type="match status" value="1"/>
</dbReference>
<gene>
    <name evidence="1" type="ORF">DX116_16085</name>
</gene>
<protein>
    <submittedName>
        <fullName evidence="1">Cytidine deaminase</fullName>
    </submittedName>
</protein>
<reference evidence="1 2" key="1">
    <citation type="submission" date="2018-08" db="EMBL/GenBank/DDBJ databases">
        <title>Aeromicrobium sp. M2KJ-4, whole genome shotgun sequence.</title>
        <authorList>
            <person name="Tuo L."/>
        </authorList>
    </citation>
    <scope>NUCLEOTIDE SEQUENCE [LARGE SCALE GENOMIC DNA]</scope>
    <source>
        <strain evidence="1 2">M2KJ-4</strain>
    </source>
</reference>
<comment type="caution">
    <text evidence="1">The sequence shown here is derived from an EMBL/GenBank/DDBJ whole genome shotgun (WGS) entry which is preliminary data.</text>
</comment>
<name>A0A371P3X7_9ACTN</name>
<dbReference type="GO" id="GO:0003824">
    <property type="term" value="F:catalytic activity"/>
    <property type="evidence" value="ECO:0007669"/>
    <property type="project" value="InterPro"/>
</dbReference>
<sequence>MMDLSPEDSKLVTLARSSRARTQAEHGAAVRDQDGRTYVASTVHLPSLHVDALDLAVAMAVSSGATGVEAAALVGEMVPEPVVDGTAVRDVSGHGVAVYLADPQGTVVKVRTT</sequence>
<dbReference type="SUPFAM" id="SSF53927">
    <property type="entry name" value="Cytidine deaminase-like"/>
    <property type="match status" value="1"/>
</dbReference>
<accession>A0A371P3X7</accession>
<evidence type="ECO:0000313" key="1">
    <source>
        <dbReference type="EMBL" id="REK70632.1"/>
    </source>
</evidence>
<dbReference type="OrthoDB" id="3392994at2"/>
<organism evidence="1 2">
    <name type="scientific">Aeromicrobium endophyticum</name>
    <dbReference type="NCBI Taxonomy" id="2292704"/>
    <lineage>
        <taxon>Bacteria</taxon>
        <taxon>Bacillati</taxon>
        <taxon>Actinomycetota</taxon>
        <taxon>Actinomycetes</taxon>
        <taxon>Propionibacteriales</taxon>
        <taxon>Nocardioidaceae</taxon>
        <taxon>Aeromicrobium</taxon>
    </lineage>
</organism>
<proteinExistence type="predicted"/>
<dbReference type="InterPro" id="IPR016193">
    <property type="entry name" value="Cytidine_deaminase-like"/>
</dbReference>
<dbReference type="EMBL" id="QUBR01000002">
    <property type="protein sequence ID" value="REK70632.1"/>
    <property type="molecule type" value="Genomic_DNA"/>
</dbReference>
<keyword evidence="2" id="KW-1185">Reference proteome</keyword>
<dbReference type="Proteomes" id="UP000265581">
    <property type="component" value="Unassembled WGS sequence"/>
</dbReference>